<dbReference type="PANTHER" id="PTHR32282:SF15">
    <property type="entry name" value="PENICILLIN-BINDING PROTEIN 1C"/>
    <property type="match status" value="1"/>
</dbReference>
<keyword evidence="16" id="KW-1185">Reference proteome</keyword>
<dbReference type="Pfam" id="PF00905">
    <property type="entry name" value="Transpeptidase"/>
    <property type="match status" value="1"/>
</dbReference>
<dbReference type="EMBL" id="JBHTJG010000001">
    <property type="protein sequence ID" value="MFD0944936.1"/>
    <property type="molecule type" value="Genomic_DNA"/>
</dbReference>
<keyword evidence="7" id="KW-0808">Transferase</keyword>
<evidence type="ECO:0000256" key="4">
    <source>
        <dbReference type="ARBA" id="ARBA00022645"/>
    </source>
</evidence>
<dbReference type="InterPro" id="IPR036950">
    <property type="entry name" value="PBP_transglycosylase"/>
</dbReference>
<evidence type="ECO:0000256" key="11">
    <source>
        <dbReference type="ARBA" id="ARBA00049902"/>
    </source>
</evidence>
<dbReference type="PANTHER" id="PTHR32282">
    <property type="entry name" value="BINDING PROTEIN TRANSPEPTIDASE, PUTATIVE-RELATED"/>
    <property type="match status" value="1"/>
</dbReference>
<keyword evidence="8" id="KW-0378">Hydrolase</keyword>
<feature type="domain" description="Glycosyl transferase family 51" evidence="13">
    <location>
        <begin position="121"/>
        <end position="271"/>
    </location>
</feature>
<reference evidence="16" key="1">
    <citation type="journal article" date="2019" name="Int. J. Syst. Evol. Microbiol.">
        <title>The Global Catalogue of Microorganisms (GCM) 10K type strain sequencing project: providing services to taxonomists for standard genome sequencing and annotation.</title>
        <authorList>
            <consortium name="The Broad Institute Genomics Platform"/>
            <consortium name="The Broad Institute Genome Sequencing Center for Infectious Disease"/>
            <person name="Wu L."/>
            <person name="Ma J."/>
        </authorList>
    </citation>
    <scope>NUCLEOTIDE SEQUENCE [LARGE SCALE GENOMIC DNA]</scope>
    <source>
        <strain evidence="16">CCUG 62982</strain>
    </source>
</reference>
<keyword evidence="4" id="KW-0121">Carboxypeptidase</keyword>
<dbReference type="InterPro" id="IPR012338">
    <property type="entry name" value="Beta-lactam/transpept-like"/>
</dbReference>
<comment type="catalytic activity">
    <reaction evidence="11">
        <text>[GlcNAc-(1-&gt;4)-Mur2Ac(oyl-L-Ala-gamma-D-Glu-L-Lys-D-Ala-D-Ala)](n)-di-trans,octa-cis-undecaprenyl diphosphate + beta-D-GlcNAc-(1-&gt;4)-Mur2Ac(oyl-L-Ala-gamma-D-Glu-L-Lys-D-Ala-D-Ala)-di-trans,octa-cis-undecaprenyl diphosphate = [GlcNAc-(1-&gt;4)-Mur2Ac(oyl-L-Ala-gamma-D-Glu-L-Lys-D-Ala-D-Ala)](n+1)-di-trans,octa-cis-undecaprenyl diphosphate + di-trans,octa-cis-undecaprenyl diphosphate + H(+)</text>
        <dbReference type="Rhea" id="RHEA:23708"/>
        <dbReference type="Rhea" id="RHEA-COMP:9602"/>
        <dbReference type="Rhea" id="RHEA-COMP:9603"/>
        <dbReference type="ChEBI" id="CHEBI:15378"/>
        <dbReference type="ChEBI" id="CHEBI:58405"/>
        <dbReference type="ChEBI" id="CHEBI:60033"/>
        <dbReference type="ChEBI" id="CHEBI:78435"/>
        <dbReference type="EC" id="2.4.99.28"/>
    </reaction>
</comment>
<comment type="caution">
    <text evidence="15">The sequence shown here is derived from an EMBL/GenBank/DDBJ whole genome shotgun (WGS) entry which is preliminary data.</text>
</comment>
<feature type="domain" description="Penicillin-binding C-terminal" evidence="14">
    <location>
        <begin position="677"/>
        <end position="758"/>
    </location>
</feature>
<dbReference type="SUPFAM" id="SSF56601">
    <property type="entry name" value="beta-lactamase/transpeptidase-like"/>
    <property type="match status" value="1"/>
</dbReference>
<dbReference type="InterPro" id="IPR023346">
    <property type="entry name" value="Lysozyme-like_dom_sf"/>
</dbReference>
<evidence type="ECO:0000256" key="7">
    <source>
        <dbReference type="ARBA" id="ARBA00022679"/>
    </source>
</evidence>
<dbReference type="InterPro" id="IPR050396">
    <property type="entry name" value="Glycosyltr_51/Transpeptidase"/>
</dbReference>
<keyword evidence="6" id="KW-0328">Glycosyltransferase</keyword>
<sequence>MTLDRVRAYLTAGFTRIRAGAVALAGRMRPAAARGWAALSGWARARWDEIGEHGWGSLFTRRRIAWAAGVAALAGVIAVDLATLPPELPGYAQARAGWAPSESWLYDRDGRLIDSSRIDYRVRRLAWTPLAEVAPAARQTIVAAEDRRFQEHGGVDWWAIGGALRDWWSGRRTRGASTLSMQVAGFLTPDLSAPGSRNWLDKLRQMRAGWAIEGRWSKDQILEAYLNLAGFRGEAQGIGAAALGLFGKTPAALTRDDALLLAALLPDPGAKADGIARRACAMAQEKDCTRFAAQAATMLGPARSLALDPGLAPHLADKLLDKPGMRVTTTLDARIQRLAIEALRRQLMGLGGTRARDGAVLVADNATGEVLAYVGGIGGNSTAPAVDAVSRNYRQAGSTLKPFLYAQAIEKGYLTAASILDDSPVQLDTDSGLYVPQNYDRAFKGPVSARMALAGSLNVPAVRTLLLVGVEAFRDRLFDTGYAGLTEAGDYYGYSLALGSAEVTLFEQVAAFRSLARGGRWGPLKLVPGDPSAPVRRTTTPEAAWIVADILSDPNARAGTFGVDSALRLPFWAAAKTGTSKAMRDNWCIGFSDRFTVGVWIGNLEGDPMRAVSGTSGAAPVWRDMMIALHSGSASREPAPPPGVEMRQIRFAGGLEQPRREYFLKGTGLTEVAVAPPESRRPRIVSPVAGSVYALDPDIPADRQRMAITVSGATAGHRLVLDNQDLGTADSRPMLAAARGRHRLRLVDLSGRTVDQVIFTVR</sequence>
<dbReference type="Gene3D" id="3.40.710.10">
    <property type="entry name" value="DD-peptidase/beta-lactamase superfamily"/>
    <property type="match status" value="1"/>
</dbReference>
<organism evidence="15 16">
    <name type="scientific">Sphingomonas canadensis</name>
    <dbReference type="NCBI Taxonomy" id="1219257"/>
    <lineage>
        <taxon>Bacteria</taxon>
        <taxon>Pseudomonadati</taxon>
        <taxon>Pseudomonadota</taxon>
        <taxon>Alphaproteobacteria</taxon>
        <taxon>Sphingomonadales</taxon>
        <taxon>Sphingomonadaceae</taxon>
        <taxon>Sphingomonas</taxon>
    </lineage>
</organism>
<dbReference type="InterPro" id="IPR011815">
    <property type="entry name" value="PBP_1c"/>
</dbReference>
<dbReference type="RefSeq" id="WP_264942788.1">
    <property type="nucleotide sequence ID" value="NZ_JAPDRA010000001.1"/>
</dbReference>
<evidence type="ECO:0000256" key="5">
    <source>
        <dbReference type="ARBA" id="ARBA00022670"/>
    </source>
</evidence>
<keyword evidence="9" id="KW-0511">Multifunctional enzyme</keyword>
<name>A0ABW3H0D7_9SPHN</name>
<evidence type="ECO:0000256" key="9">
    <source>
        <dbReference type="ARBA" id="ARBA00023268"/>
    </source>
</evidence>
<dbReference type="InterPro" id="IPR001460">
    <property type="entry name" value="PCN-bd_Tpept"/>
</dbReference>
<keyword evidence="5" id="KW-0645">Protease</keyword>
<dbReference type="Pfam" id="PF00912">
    <property type="entry name" value="Transgly"/>
    <property type="match status" value="1"/>
</dbReference>
<evidence type="ECO:0000256" key="1">
    <source>
        <dbReference type="ARBA" id="ARBA00004752"/>
    </source>
</evidence>
<evidence type="ECO:0000256" key="8">
    <source>
        <dbReference type="ARBA" id="ARBA00022801"/>
    </source>
</evidence>
<protein>
    <recommendedName>
        <fullName evidence="10">peptidoglycan glycosyltransferase</fullName>
        <ecNumber evidence="10">2.4.99.28</ecNumber>
    </recommendedName>
</protein>
<evidence type="ECO:0000256" key="2">
    <source>
        <dbReference type="ARBA" id="ARBA00007090"/>
    </source>
</evidence>
<dbReference type="InterPro" id="IPR009647">
    <property type="entry name" value="PBP_C"/>
</dbReference>
<evidence type="ECO:0000256" key="6">
    <source>
        <dbReference type="ARBA" id="ARBA00022676"/>
    </source>
</evidence>
<dbReference type="NCBIfam" id="TIGR02073">
    <property type="entry name" value="PBP_1c"/>
    <property type="match status" value="1"/>
</dbReference>
<evidence type="ECO:0000313" key="16">
    <source>
        <dbReference type="Proteomes" id="UP001596977"/>
    </source>
</evidence>
<gene>
    <name evidence="15" type="primary">pbpC</name>
    <name evidence="15" type="ORF">ACFQ1E_01140</name>
</gene>
<dbReference type="Pfam" id="PF06832">
    <property type="entry name" value="BiPBP_C"/>
    <property type="match status" value="1"/>
</dbReference>
<comment type="pathway">
    <text evidence="1">Cell wall biogenesis; peptidoglycan biosynthesis.</text>
</comment>
<evidence type="ECO:0000256" key="10">
    <source>
        <dbReference type="ARBA" id="ARBA00044770"/>
    </source>
</evidence>
<comment type="similarity">
    <text evidence="3">In the N-terminal section; belongs to the glycosyltransferase 51 family.</text>
</comment>
<evidence type="ECO:0000259" key="14">
    <source>
        <dbReference type="Pfam" id="PF06832"/>
    </source>
</evidence>
<dbReference type="Proteomes" id="UP001596977">
    <property type="component" value="Unassembled WGS sequence"/>
</dbReference>
<proteinExistence type="inferred from homology"/>
<evidence type="ECO:0000313" key="15">
    <source>
        <dbReference type="EMBL" id="MFD0944936.1"/>
    </source>
</evidence>
<dbReference type="SUPFAM" id="SSF53955">
    <property type="entry name" value="Lysozyme-like"/>
    <property type="match status" value="1"/>
</dbReference>
<evidence type="ECO:0000259" key="13">
    <source>
        <dbReference type="Pfam" id="PF00912"/>
    </source>
</evidence>
<evidence type="ECO:0000256" key="3">
    <source>
        <dbReference type="ARBA" id="ARBA00007739"/>
    </source>
</evidence>
<feature type="domain" description="Penicillin-binding protein transpeptidase" evidence="12">
    <location>
        <begin position="358"/>
        <end position="590"/>
    </location>
</feature>
<dbReference type="EC" id="2.4.99.28" evidence="10"/>
<dbReference type="InterPro" id="IPR001264">
    <property type="entry name" value="Glyco_trans_51"/>
</dbReference>
<evidence type="ECO:0000259" key="12">
    <source>
        <dbReference type="Pfam" id="PF00905"/>
    </source>
</evidence>
<dbReference type="Gene3D" id="1.10.3810.10">
    <property type="entry name" value="Biosynthetic peptidoglycan transglycosylase-like"/>
    <property type="match status" value="1"/>
</dbReference>
<accession>A0ABW3H0D7</accession>
<comment type="similarity">
    <text evidence="2">In the C-terminal section; belongs to the transpeptidase family.</text>
</comment>